<reference evidence="2" key="1">
    <citation type="submission" date="2021-07" db="EMBL/GenBank/DDBJ databases">
        <authorList>
            <person name="Durling M."/>
        </authorList>
    </citation>
    <scope>NUCLEOTIDE SEQUENCE</scope>
</reference>
<dbReference type="AlphaFoldDB" id="A0A9N9LD60"/>
<keyword evidence="3" id="KW-1185">Reference proteome</keyword>
<gene>
    <name evidence="2" type="ORF">HYFRA_00005363</name>
</gene>
<dbReference type="OrthoDB" id="3553286at2759"/>
<accession>A0A9N9LD60</accession>
<protein>
    <submittedName>
        <fullName evidence="2">Uncharacterized protein</fullName>
    </submittedName>
</protein>
<evidence type="ECO:0000256" key="1">
    <source>
        <dbReference type="SAM" id="MobiDB-lite"/>
    </source>
</evidence>
<evidence type="ECO:0000313" key="2">
    <source>
        <dbReference type="EMBL" id="CAG8962308.1"/>
    </source>
</evidence>
<name>A0A9N9LD60_9HELO</name>
<dbReference type="EMBL" id="CAJVRL010000127">
    <property type="protein sequence ID" value="CAG8962308.1"/>
    <property type="molecule type" value="Genomic_DNA"/>
</dbReference>
<feature type="region of interest" description="Disordered" evidence="1">
    <location>
        <begin position="1"/>
        <end position="48"/>
    </location>
</feature>
<sequence>MGREHNCLGGRCHSRNGLGSDSRGSELQGESSFNRGNRFRNGEDRAMLYPRPGATRDIVDSLLSQAYNGGMYGRNNYAGMSRLGDMGGLGQGDFGGLRGGGGGLGGMGGMTGLGHDDLIYTPLDRRAEYPPGLRSPIAMDSPMHHPHTLYQPERLGLGNPGTPRGSPFGRQPMMLGALPGLGHAPPRSRLHSPSVSSVFDPYRMDRPRMPYGPEAGRRATMGMGMGMGNYRPPYVEDYESEMAEAEMAEQAMYGGGDGYFVYGDGHGHGHPGGMGMGGMGGRMM</sequence>
<comment type="caution">
    <text evidence="2">The sequence shown here is derived from an EMBL/GenBank/DDBJ whole genome shotgun (WGS) entry which is preliminary data.</text>
</comment>
<evidence type="ECO:0000313" key="3">
    <source>
        <dbReference type="Proteomes" id="UP000696280"/>
    </source>
</evidence>
<organism evidence="2 3">
    <name type="scientific">Hymenoscyphus fraxineus</name>
    <dbReference type="NCBI Taxonomy" id="746836"/>
    <lineage>
        <taxon>Eukaryota</taxon>
        <taxon>Fungi</taxon>
        <taxon>Dikarya</taxon>
        <taxon>Ascomycota</taxon>
        <taxon>Pezizomycotina</taxon>
        <taxon>Leotiomycetes</taxon>
        <taxon>Helotiales</taxon>
        <taxon>Helotiaceae</taxon>
        <taxon>Hymenoscyphus</taxon>
    </lineage>
</organism>
<dbReference type="Proteomes" id="UP000696280">
    <property type="component" value="Unassembled WGS sequence"/>
</dbReference>
<proteinExistence type="predicted"/>